<dbReference type="InterPro" id="IPR003594">
    <property type="entry name" value="HATPase_dom"/>
</dbReference>
<dbReference type="InterPro" id="IPR050482">
    <property type="entry name" value="Sensor_HK_TwoCompSys"/>
</dbReference>
<dbReference type="AlphaFoldDB" id="A0A6G4XFV5"/>
<gene>
    <name evidence="12" type="ORF">G6045_12350</name>
</gene>
<proteinExistence type="predicted"/>
<evidence type="ECO:0000256" key="9">
    <source>
        <dbReference type="SAM" id="Phobius"/>
    </source>
</evidence>
<keyword evidence="6 12" id="KW-0418">Kinase</keyword>
<sequence>MQCGFGPYTEVRAPGAMLDGHMNRAHPHLHDVLIAVISLAFGVLFWAFGLYMNLSGHWVLHGSWVLLPLTAMAALEVFRRTHPRTVLLLGVLVFAADQCTQGNLATTSMFADLIYAAVLYGDDGTARRIPVITGVLTAVSTLAFVLLLREPEALLLGALVALVTLTPAITGSAVRNHRKAAEAAELRAEQTALLAEMDRTQAVTAERARMARELHDMVANHLSAIAIHSTAALSLDDPKTTRDALAVIRENSVEGLAEMRRLIGILRDDSGDLEPAAAPTLDGVGALIEQARTNGLDLALEDTRPPGSTLPAPVELAAYRIVQESLTNALKHAAQGDVRIRLAQADGLLTVEITSPIGPTEGPRAPGSGAGLVGMRERAALLKGSFTAGPAPEAYGKIWRVRAELPVTEGESA</sequence>
<evidence type="ECO:0000256" key="2">
    <source>
        <dbReference type="ARBA" id="ARBA00012438"/>
    </source>
</evidence>
<keyword evidence="9" id="KW-0472">Membrane</keyword>
<keyword evidence="7" id="KW-0067">ATP-binding</keyword>
<keyword evidence="13" id="KW-1185">Reference proteome</keyword>
<comment type="catalytic activity">
    <reaction evidence="1">
        <text>ATP + protein L-histidine = ADP + protein N-phospho-L-histidine.</text>
        <dbReference type="EC" id="2.7.13.3"/>
    </reaction>
</comment>
<dbReference type="SUPFAM" id="SSF55874">
    <property type="entry name" value="ATPase domain of HSP90 chaperone/DNA topoisomerase II/histidine kinase"/>
    <property type="match status" value="1"/>
</dbReference>
<dbReference type="GO" id="GO:0046983">
    <property type="term" value="F:protein dimerization activity"/>
    <property type="evidence" value="ECO:0007669"/>
    <property type="project" value="InterPro"/>
</dbReference>
<dbReference type="CDD" id="cd16917">
    <property type="entry name" value="HATPase_UhpB-NarQ-NarX-like"/>
    <property type="match status" value="1"/>
</dbReference>
<evidence type="ECO:0000256" key="8">
    <source>
        <dbReference type="ARBA" id="ARBA00023012"/>
    </source>
</evidence>
<dbReference type="GO" id="GO:0005524">
    <property type="term" value="F:ATP binding"/>
    <property type="evidence" value="ECO:0007669"/>
    <property type="project" value="UniProtKB-KW"/>
</dbReference>
<dbReference type="Gene3D" id="3.30.565.10">
    <property type="entry name" value="Histidine kinase-like ATPase, C-terminal domain"/>
    <property type="match status" value="1"/>
</dbReference>
<dbReference type="Pfam" id="PF07730">
    <property type="entry name" value="HisKA_3"/>
    <property type="match status" value="1"/>
</dbReference>
<dbReference type="Proteomes" id="UP000481109">
    <property type="component" value="Unassembled WGS sequence"/>
</dbReference>
<feature type="domain" description="Histidine kinase/HSP90-like ATPase" evidence="10">
    <location>
        <begin position="316"/>
        <end position="407"/>
    </location>
</feature>
<feature type="transmembrane region" description="Helical" evidence="9">
    <location>
        <begin position="58"/>
        <end position="78"/>
    </location>
</feature>
<feature type="transmembrane region" description="Helical" evidence="9">
    <location>
        <begin position="154"/>
        <end position="174"/>
    </location>
</feature>
<evidence type="ECO:0000259" key="10">
    <source>
        <dbReference type="Pfam" id="PF02518"/>
    </source>
</evidence>
<dbReference type="Gene3D" id="1.20.5.1930">
    <property type="match status" value="1"/>
</dbReference>
<dbReference type="GO" id="GO:0016020">
    <property type="term" value="C:membrane"/>
    <property type="evidence" value="ECO:0007669"/>
    <property type="project" value="InterPro"/>
</dbReference>
<keyword evidence="4" id="KW-0808">Transferase</keyword>
<dbReference type="Pfam" id="PF02518">
    <property type="entry name" value="HATPase_c"/>
    <property type="match status" value="1"/>
</dbReference>
<reference evidence="12 13" key="1">
    <citation type="submission" date="2020-02" db="EMBL/GenBank/DDBJ databases">
        <title>Whole-genome analyses of novel actinobacteria.</title>
        <authorList>
            <person name="Sahin N."/>
            <person name="Tokatli A."/>
        </authorList>
    </citation>
    <scope>NUCLEOTIDE SEQUENCE [LARGE SCALE GENOMIC DNA]</scope>
    <source>
        <strain evidence="12 13">YC504</strain>
    </source>
</reference>
<comment type="caution">
    <text evidence="12">The sequence shown here is derived from an EMBL/GenBank/DDBJ whole genome shotgun (WGS) entry which is preliminary data.</text>
</comment>
<dbReference type="EC" id="2.7.13.3" evidence="2"/>
<evidence type="ECO:0000256" key="6">
    <source>
        <dbReference type="ARBA" id="ARBA00022777"/>
    </source>
</evidence>
<dbReference type="EMBL" id="JAAKZW010000036">
    <property type="protein sequence ID" value="NGO76446.1"/>
    <property type="molecule type" value="Genomic_DNA"/>
</dbReference>
<keyword evidence="8" id="KW-0902">Two-component regulatory system</keyword>
<keyword evidence="3" id="KW-0597">Phosphoprotein</keyword>
<organism evidence="12 13">
    <name type="scientific">Streptomyces mesophilus</name>
    <dbReference type="NCBI Taxonomy" id="1775132"/>
    <lineage>
        <taxon>Bacteria</taxon>
        <taxon>Bacillati</taxon>
        <taxon>Actinomycetota</taxon>
        <taxon>Actinomycetes</taxon>
        <taxon>Kitasatosporales</taxon>
        <taxon>Streptomycetaceae</taxon>
        <taxon>Streptomyces</taxon>
    </lineage>
</organism>
<accession>A0A6G4XFV5</accession>
<evidence type="ECO:0000256" key="5">
    <source>
        <dbReference type="ARBA" id="ARBA00022741"/>
    </source>
</evidence>
<evidence type="ECO:0000259" key="11">
    <source>
        <dbReference type="Pfam" id="PF07730"/>
    </source>
</evidence>
<evidence type="ECO:0000256" key="7">
    <source>
        <dbReference type="ARBA" id="ARBA00022840"/>
    </source>
</evidence>
<keyword evidence="9" id="KW-0812">Transmembrane</keyword>
<keyword evidence="9" id="KW-1133">Transmembrane helix</keyword>
<feature type="transmembrane region" description="Helical" evidence="9">
    <location>
        <begin position="129"/>
        <end position="148"/>
    </location>
</feature>
<evidence type="ECO:0000256" key="3">
    <source>
        <dbReference type="ARBA" id="ARBA00022553"/>
    </source>
</evidence>
<evidence type="ECO:0000256" key="4">
    <source>
        <dbReference type="ARBA" id="ARBA00022679"/>
    </source>
</evidence>
<evidence type="ECO:0000256" key="1">
    <source>
        <dbReference type="ARBA" id="ARBA00000085"/>
    </source>
</evidence>
<dbReference type="GO" id="GO:0000155">
    <property type="term" value="F:phosphorelay sensor kinase activity"/>
    <property type="evidence" value="ECO:0007669"/>
    <property type="project" value="InterPro"/>
</dbReference>
<name>A0A6G4XFV5_9ACTN</name>
<dbReference type="InterPro" id="IPR036890">
    <property type="entry name" value="HATPase_C_sf"/>
</dbReference>
<dbReference type="PANTHER" id="PTHR24421">
    <property type="entry name" value="NITRATE/NITRITE SENSOR PROTEIN NARX-RELATED"/>
    <property type="match status" value="1"/>
</dbReference>
<dbReference type="PANTHER" id="PTHR24421:SF10">
    <property type="entry name" value="NITRATE_NITRITE SENSOR PROTEIN NARQ"/>
    <property type="match status" value="1"/>
</dbReference>
<protein>
    <recommendedName>
        <fullName evidence="2">histidine kinase</fullName>
        <ecNumber evidence="2">2.7.13.3</ecNumber>
    </recommendedName>
</protein>
<evidence type="ECO:0000313" key="12">
    <source>
        <dbReference type="EMBL" id="NGO76446.1"/>
    </source>
</evidence>
<dbReference type="InterPro" id="IPR011712">
    <property type="entry name" value="Sig_transdc_His_kin_sub3_dim/P"/>
</dbReference>
<feature type="domain" description="Signal transduction histidine kinase subgroup 3 dimerisation and phosphoacceptor" evidence="11">
    <location>
        <begin position="206"/>
        <end position="269"/>
    </location>
</feature>
<keyword evidence="5" id="KW-0547">Nucleotide-binding</keyword>
<evidence type="ECO:0000313" key="13">
    <source>
        <dbReference type="Proteomes" id="UP000481109"/>
    </source>
</evidence>
<feature type="transmembrane region" description="Helical" evidence="9">
    <location>
        <begin position="32"/>
        <end position="52"/>
    </location>
</feature>